<dbReference type="RefSeq" id="WP_284375071.1">
    <property type="nucleotide sequence ID" value="NZ_BSNL01000001.1"/>
</dbReference>
<organism evidence="2 3">
    <name type="scientific">Sulfitobacter pacificus</name>
    <dbReference type="NCBI Taxonomy" id="1499314"/>
    <lineage>
        <taxon>Bacteria</taxon>
        <taxon>Pseudomonadati</taxon>
        <taxon>Pseudomonadota</taxon>
        <taxon>Alphaproteobacteria</taxon>
        <taxon>Rhodobacterales</taxon>
        <taxon>Roseobacteraceae</taxon>
        <taxon>Sulfitobacter</taxon>
    </lineage>
</organism>
<dbReference type="Proteomes" id="UP001161388">
    <property type="component" value="Unassembled WGS sequence"/>
</dbReference>
<evidence type="ECO:0000313" key="3">
    <source>
        <dbReference type="Proteomes" id="UP001161388"/>
    </source>
</evidence>
<comment type="caution">
    <text evidence="2">The sequence shown here is derived from an EMBL/GenBank/DDBJ whole genome shotgun (WGS) entry which is preliminary data.</text>
</comment>
<evidence type="ECO:0000256" key="1">
    <source>
        <dbReference type="SAM" id="SignalP"/>
    </source>
</evidence>
<protein>
    <recommendedName>
        <fullName evidence="4">Dihydroxy-acid dehydratase</fullName>
    </recommendedName>
</protein>
<reference evidence="2" key="2">
    <citation type="submission" date="2023-01" db="EMBL/GenBank/DDBJ databases">
        <title>Draft genome sequence of Sulfitobacter pacificus strain NBRC 109915.</title>
        <authorList>
            <person name="Sun Q."/>
            <person name="Mori K."/>
        </authorList>
    </citation>
    <scope>NUCLEOTIDE SEQUENCE</scope>
    <source>
        <strain evidence="2">NBRC 109915</strain>
    </source>
</reference>
<dbReference type="PROSITE" id="PS51257">
    <property type="entry name" value="PROKAR_LIPOPROTEIN"/>
    <property type="match status" value="1"/>
</dbReference>
<keyword evidence="3" id="KW-1185">Reference proteome</keyword>
<gene>
    <name evidence="2" type="ORF">GCM10007927_33690</name>
</gene>
<evidence type="ECO:0008006" key="4">
    <source>
        <dbReference type="Google" id="ProtNLM"/>
    </source>
</evidence>
<feature type="chain" id="PRO_5045237821" description="Dihydroxy-acid dehydratase" evidence="1">
    <location>
        <begin position="20"/>
        <end position="192"/>
    </location>
</feature>
<accession>A0ABQ5VN09</accession>
<dbReference type="EMBL" id="BSNL01000001">
    <property type="protein sequence ID" value="GLQ28566.1"/>
    <property type="molecule type" value="Genomic_DNA"/>
</dbReference>
<keyword evidence="1" id="KW-0732">Signal</keyword>
<sequence>MTTWTCKGAFALLALISLAACEDGQGGAFLQGLDGNSSNKPVALSQAKMAFGTVTLVAPEGFCIDKSSLKQNFALMARCESLGAPSAGTGAPLGILTASFSAASATIPTPGETAAALRLDAITDPVSKDHSVTFRASGSPPAQGLSKTHWRGTARVGSQMMALAFYGPNGGRAVGAEGRSVLNRVINSLTDG</sequence>
<reference evidence="2" key="1">
    <citation type="journal article" date="2014" name="Int. J. Syst. Evol. Microbiol.">
        <title>Complete genome of a new Firmicutes species belonging to the dominant human colonic microbiota ('Ruminococcus bicirculans') reveals two chromosomes and a selective capacity to utilize plant glucans.</title>
        <authorList>
            <consortium name="NISC Comparative Sequencing Program"/>
            <person name="Wegmann U."/>
            <person name="Louis P."/>
            <person name="Goesmann A."/>
            <person name="Henrissat B."/>
            <person name="Duncan S.H."/>
            <person name="Flint H.J."/>
        </authorList>
    </citation>
    <scope>NUCLEOTIDE SEQUENCE</scope>
    <source>
        <strain evidence="2">NBRC 109915</strain>
    </source>
</reference>
<name>A0ABQ5VN09_9RHOB</name>
<feature type="signal peptide" evidence="1">
    <location>
        <begin position="1"/>
        <end position="19"/>
    </location>
</feature>
<evidence type="ECO:0000313" key="2">
    <source>
        <dbReference type="EMBL" id="GLQ28566.1"/>
    </source>
</evidence>
<proteinExistence type="predicted"/>